<dbReference type="Proteomes" id="UP000253314">
    <property type="component" value="Unassembled WGS sequence"/>
</dbReference>
<dbReference type="InterPro" id="IPR051465">
    <property type="entry name" value="Cell_Envelope_Struct_Comp"/>
</dbReference>
<sequence length="504" mass="56891">MGKEGTIRRNIGAVIAALFMSMLISQGAFAAENEIAEKCGYDNTSKENPSYQVMNCLLTEAALKANIPAEVVKGIATQENGEWKHFDESGKAIISEDGGIGIMQITNYKESEKDQLKNDLIFNIAKGVKMLNENFKRSDLPRINDHDRNKIESWYFAVMAYNGTKPVNSPIVRDTGERNKEAYQEKVFRYIEAQSSDINGDILLDLKHDELPFNKSDFTYDNSKDESGNIKNIEFEKLQYNVDFVLTETKHHFEQGTIVSVTDAVKLRSQPKTKSDEPQLEKDEFLTITGPFTYDLISNANQFVWYPVVDVEGQSGYVASSYLRGIHEFDDFGLNETDKGFKEVNALYQLGIIKGYTGNNFQPDSLLTRAEAAVFLSRALNLDKLPYNLSFKDVKKDDWFAEDIAAVYHHPKKIFSGKSSTYFGAANRLTRGEMAAVLNRAFELTESSGKTVLLTDIEGHYFGSDIRILAQNNITAGYPDGTYKPDNEITRLHFTLLLYRVLNK</sequence>
<dbReference type="EMBL" id="QOCW01000013">
    <property type="protein sequence ID" value="RBW69066.1"/>
    <property type="molecule type" value="Genomic_DNA"/>
</dbReference>
<name>A0A366XTS4_9BACI</name>
<dbReference type="PANTHER" id="PTHR43308">
    <property type="entry name" value="OUTER MEMBRANE PROTEIN ALPHA-RELATED"/>
    <property type="match status" value="1"/>
</dbReference>
<dbReference type="AlphaFoldDB" id="A0A366XTS4"/>
<dbReference type="Gene3D" id="1.10.530.10">
    <property type="match status" value="1"/>
</dbReference>
<keyword evidence="1 2" id="KW-0732">Signal</keyword>
<feature type="domain" description="SLH" evidence="3">
    <location>
        <begin position="327"/>
        <end position="390"/>
    </location>
</feature>
<accession>A0A366XTS4</accession>
<dbReference type="InterPro" id="IPR023346">
    <property type="entry name" value="Lysozyme-like_dom_sf"/>
</dbReference>
<protein>
    <recommendedName>
        <fullName evidence="3">SLH domain-containing protein</fullName>
    </recommendedName>
</protein>
<dbReference type="OrthoDB" id="2690990at2"/>
<dbReference type="SUPFAM" id="SSF53955">
    <property type="entry name" value="Lysozyme-like"/>
    <property type="match status" value="1"/>
</dbReference>
<evidence type="ECO:0000256" key="1">
    <source>
        <dbReference type="ARBA" id="ARBA00022729"/>
    </source>
</evidence>
<feature type="domain" description="SLH" evidence="3">
    <location>
        <begin position="391"/>
        <end position="448"/>
    </location>
</feature>
<feature type="signal peptide" evidence="2">
    <location>
        <begin position="1"/>
        <end position="30"/>
    </location>
</feature>
<dbReference type="PROSITE" id="PS51272">
    <property type="entry name" value="SLH"/>
    <property type="match status" value="3"/>
</dbReference>
<organism evidence="4 5">
    <name type="scientific">Bacillus taeanensis</name>
    <dbReference type="NCBI Taxonomy" id="273032"/>
    <lineage>
        <taxon>Bacteria</taxon>
        <taxon>Bacillati</taxon>
        <taxon>Bacillota</taxon>
        <taxon>Bacilli</taxon>
        <taxon>Bacillales</taxon>
        <taxon>Bacillaceae</taxon>
        <taxon>Bacillus</taxon>
    </lineage>
</organism>
<feature type="domain" description="SLH" evidence="3">
    <location>
        <begin position="449"/>
        <end position="504"/>
    </location>
</feature>
<reference evidence="4 5" key="1">
    <citation type="submission" date="2018-07" db="EMBL/GenBank/DDBJ databases">
        <title>Lottiidibacillus patelloidae gen. nov., sp. nov., isolated from the intestinal tract of a marine limpet and the reclassification of B. taeanensis BH030017T, B. algicola KMM 3737T and B. hwajinpoensis SW-72T as genus Lottiidibacillus.</title>
        <authorList>
            <person name="Liu R."/>
            <person name="Huang Z."/>
        </authorList>
    </citation>
    <scope>NUCLEOTIDE SEQUENCE [LARGE SCALE GENOMIC DNA]</scope>
    <source>
        <strain evidence="4 5">BH030017</strain>
    </source>
</reference>
<evidence type="ECO:0000313" key="5">
    <source>
        <dbReference type="Proteomes" id="UP000253314"/>
    </source>
</evidence>
<dbReference type="InterPro" id="IPR008258">
    <property type="entry name" value="Transglycosylase_SLT_dom_1"/>
</dbReference>
<dbReference type="Pfam" id="PF00395">
    <property type="entry name" value="SLH"/>
    <property type="match status" value="3"/>
</dbReference>
<evidence type="ECO:0000256" key="2">
    <source>
        <dbReference type="SAM" id="SignalP"/>
    </source>
</evidence>
<dbReference type="InterPro" id="IPR001119">
    <property type="entry name" value="SLH_dom"/>
</dbReference>
<gene>
    <name evidence="4" type="ORF">DS031_12960</name>
</gene>
<keyword evidence="5" id="KW-1185">Reference proteome</keyword>
<dbReference type="PANTHER" id="PTHR43308:SF5">
    <property type="entry name" value="S-LAYER PROTEIN _ PEPTIDOGLYCAN ENDO-BETA-N-ACETYLGLUCOSAMINIDASE"/>
    <property type="match status" value="1"/>
</dbReference>
<evidence type="ECO:0000313" key="4">
    <source>
        <dbReference type="EMBL" id="RBW69066.1"/>
    </source>
</evidence>
<feature type="chain" id="PRO_5016908756" description="SLH domain-containing protein" evidence="2">
    <location>
        <begin position="31"/>
        <end position="504"/>
    </location>
</feature>
<evidence type="ECO:0000259" key="3">
    <source>
        <dbReference type="PROSITE" id="PS51272"/>
    </source>
</evidence>
<proteinExistence type="predicted"/>
<dbReference type="RefSeq" id="WP_113806497.1">
    <property type="nucleotide sequence ID" value="NZ_QOCW01000013.1"/>
</dbReference>
<dbReference type="Pfam" id="PF01464">
    <property type="entry name" value="SLT"/>
    <property type="match status" value="1"/>
</dbReference>
<dbReference type="Gene3D" id="2.30.30.40">
    <property type="entry name" value="SH3 Domains"/>
    <property type="match status" value="1"/>
</dbReference>
<comment type="caution">
    <text evidence="4">The sequence shown here is derived from an EMBL/GenBank/DDBJ whole genome shotgun (WGS) entry which is preliminary data.</text>
</comment>